<proteinExistence type="predicted"/>
<comment type="caution">
    <text evidence="1">The sequence shown here is derived from an EMBL/GenBank/DDBJ whole genome shotgun (WGS) entry which is preliminary data.</text>
</comment>
<name>A0A3A4ZM41_UNCKA</name>
<dbReference type="Pfam" id="PF05069">
    <property type="entry name" value="Phage_tail_S"/>
    <property type="match status" value="1"/>
</dbReference>
<sequence length="206" mass="23192">MKIDDKEVIKLMKDLRAKTKTLKPFFVHSAIPVIQRSTMMNFRAGGRPQRWEALSSLTLMNRGNRVAKHALGQNILIDSGRLQKSIGTVRNITDFSLEYGTNLIYAAVHQFGAVIRPVRAKALTIPLPNARPGSSARDYSNTFVAKGVIFQKTAKGEAIPLFKLLLSVRIPSRPFMVWLDEDIYTLQRNLLMFITESDKYSALNKG</sequence>
<evidence type="ECO:0008006" key="3">
    <source>
        <dbReference type="Google" id="ProtNLM"/>
    </source>
</evidence>
<reference evidence="1 2" key="1">
    <citation type="journal article" date="2017" name="ISME J.">
        <title>Energy and carbon metabolisms in a deep terrestrial subsurface fluid microbial community.</title>
        <authorList>
            <person name="Momper L."/>
            <person name="Jungbluth S.P."/>
            <person name="Lee M.D."/>
            <person name="Amend J.P."/>
        </authorList>
    </citation>
    <scope>NUCLEOTIDE SEQUENCE [LARGE SCALE GENOMIC DNA]</scope>
    <source>
        <strain evidence="1">SURF_46</strain>
    </source>
</reference>
<organism evidence="1 2">
    <name type="scientific">candidate division WWE3 bacterium</name>
    <dbReference type="NCBI Taxonomy" id="2053526"/>
    <lineage>
        <taxon>Bacteria</taxon>
        <taxon>Katanobacteria</taxon>
    </lineage>
</organism>
<protein>
    <recommendedName>
        <fullName evidence="3">Phage virion morphogenesis protein</fullName>
    </recommendedName>
</protein>
<evidence type="ECO:0000313" key="1">
    <source>
        <dbReference type="EMBL" id="RJR27770.1"/>
    </source>
</evidence>
<accession>A0A3A4ZM41</accession>
<gene>
    <name evidence="1" type="ORF">C4561_01560</name>
</gene>
<evidence type="ECO:0000313" key="2">
    <source>
        <dbReference type="Proteomes" id="UP000265540"/>
    </source>
</evidence>
<dbReference type="InterPro" id="IPR006522">
    <property type="entry name" value="Phage_virion_morphogenesis"/>
</dbReference>
<dbReference type="EMBL" id="QZJF01000007">
    <property type="protein sequence ID" value="RJR27770.1"/>
    <property type="molecule type" value="Genomic_DNA"/>
</dbReference>
<dbReference type="AlphaFoldDB" id="A0A3A4ZM41"/>
<dbReference type="Proteomes" id="UP000265540">
    <property type="component" value="Unassembled WGS sequence"/>
</dbReference>